<feature type="chain" id="PRO_5014763039" description="Lipoprotein" evidence="2">
    <location>
        <begin position="18"/>
        <end position="212"/>
    </location>
</feature>
<dbReference type="AlphaFoldDB" id="A0A2N6QNK8"/>
<dbReference type="PROSITE" id="PS51257">
    <property type="entry name" value="PROKAR_LIPOPROTEIN"/>
    <property type="match status" value="1"/>
</dbReference>
<name>A0A2N6QNK8_9BACT</name>
<protein>
    <recommendedName>
        <fullName evidence="5">Lipoprotein</fullName>
    </recommendedName>
</protein>
<feature type="region of interest" description="Disordered" evidence="1">
    <location>
        <begin position="155"/>
        <end position="212"/>
    </location>
</feature>
<evidence type="ECO:0000313" key="4">
    <source>
        <dbReference type="Proteomes" id="UP000235564"/>
    </source>
</evidence>
<proteinExistence type="predicted"/>
<evidence type="ECO:0008006" key="5">
    <source>
        <dbReference type="Google" id="ProtNLM"/>
    </source>
</evidence>
<dbReference type="RefSeq" id="WP_102697965.1">
    <property type="nucleotide sequence ID" value="NZ_PNGJ01000010.1"/>
</dbReference>
<keyword evidence="2" id="KW-0732">Signal</keyword>
<accession>A0A2N6QNK8</accession>
<feature type="signal peptide" evidence="2">
    <location>
        <begin position="1"/>
        <end position="17"/>
    </location>
</feature>
<comment type="caution">
    <text evidence="3">The sequence shown here is derived from an EMBL/GenBank/DDBJ whole genome shotgun (WGS) entry which is preliminary data.</text>
</comment>
<evidence type="ECO:0000256" key="2">
    <source>
        <dbReference type="SAM" id="SignalP"/>
    </source>
</evidence>
<feature type="compositionally biased region" description="Basic and acidic residues" evidence="1">
    <location>
        <begin position="155"/>
        <end position="168"/>
    </location>
</feature>
<organism evidence="3 4">
    <name type="scientific">Hoylesella buccalis</name>
    <dbReference type="NCBI Taxonomy" id="28127"/>
    <lineage>
        <taxon>Bacteria</taxon>
        <taxon>Pseudomonadati</taxon>
        <taxon>Bacteroidota</taxon>
        <taxon>Bacteroidia</taxon>
        <taxon>Bacteroidales</taxon>
        <taxon>Prevotellaceae</taxon>
        <taxon>Hoylesella</taxon>
    </lineage>
</organism>
<evidence type="ECO:0000256" key="1">
    <source>
        <dbReference type="SAM" id="MobiDB-lite"/>
    </source>
</evidence>
<dbReference type="Proteomes" id="UP000235564">
    <property type="component" value="Unassembled WGS sequence"/>
</dbReference>
<sequence length="212" mass="22520">MKKVFLMAMAAIAFIFAGCGDKKTTPSDNQADTTIVMDASVDATADSLTSELDTQLSQNNTDAIQASLTSLQNKYAELVASGKLDTAKAYAAKIQQFLNDNAERIKAAAVNNPSIAALVSGIQNLPTIAEATAEQAEKAVKNNAKDMMKKAEHETNKAIDKAKQETTKATDNANAKMNEAKDKAGKALDKSAEEANKEINQARGQIRKGLGL</sequence>
<feature type="compositionally biased region" description="Basic and acidic residues" evidence="1">
    <location>
        <begin position="178"/>
        <end position="197"/>
    </location>
</feature>
<dbReference type="EMBL" id="PNGJ01000010">
    <property type="protein sequence ID" value="PMC23157.1"/>
    <property type="molecule type" value="Genomic_DNA"/>
</dbReference>
<evidence type="ECO:0000313" key="3">
    <source>
        <dbReference type="EMBL" id="PMC23157.1"/>
    </source>
</evidence>
<gene>
    <name evidence="3" type="ORF">CJ231_10790</name>
</gene>
<reference evidence="3 4" key="1">
    <citation type="submission" date="2017-09" db="EMBL/GenBank/DDBJ databases">
        <title>Bacterial strain isolated from the female urinary microbiota.</title>
        <authorList>
            <person name="Thomas-White K."/>
            <person name="Kumar N."/>
            <person name="Forster S."/>
            <person name="Putonti C."/>
            <person name="Lawley T."/>
            <person name="Wolfe A.J."/>
        </authorList>
    </citation>
    <scope>NUCLEOTIDE SEQUENCE [LARGE SCALE GENOMIC DNA]</scope>
    <source>
        <strain evidence="3 4">UMB0536</strain>
    </source>
</reference>